<dbReference type="HAMAP" id="MF_01274">
    <property type="entry name" value="Pantothen_kinase_3"/>
    <property type="match status" value="1"/>
</dbReference>
<dbReference type="CDD" id="cd24015">
    <property type="entry name" value="ASKHA_NBD_PanK-III"/>
    <property type="match status" value="1"/>
</dbReference>
<dbReference type="InterPro" id="IPR004619">
    <property type="entry name" value="Type_III_PanK"/>
</dbReference>
<keyword evidence="12 16" id="KW-0630">Potassium</keyword>
<keyword evidence="11 16" id="KW-0067">ATP-binding</keyword>
<keyword evidence="7 16" id="KW-0963">Cytoplasm</keyword>
<name>A0A1F4U5D6_UNCSA</name>
<feature type="binding site" evidence="16">
    <location>
        <begin position="6"/>
        <end position="13"/>
    </location>
    <ligand>
        <name>ATP</name>
        <dbReference type="ChEBI" id="CHEBI:30616"/>
    </ligand>
</feature>
<feature type="binding site" evidence="16">
    <location>
        <position position="172"/>
    </location>
    <ligand>
        <name>substrate</name>
    </ligand>
</feature>
<dbReference type="EC" id="2.7.1.33" evidence="6 16"/>
<dbReference type="Gene3D" id="3.30.420.40">
    <property type="match status" value="2"/>
</dbReference>
<comment type="caution">
    <text evidence="17">The sequence shown here is derived from an EMBL/GenBank/DDBJ whole genome shotgun (WGS) entry which is preliminary data.</text>
</comment>
<dbReference type="Pfam" id="PF03309">
    <property type="entry name" value="Pan_kinase"/>
    <property type="match status" value="1"/>
</dbReference>
<feature type="binding site" evidence="16">
    <location>
        <position position="120"/>
    </location>
    <ligand>
        <name>ATP</name>
        <dbReference type="ChEBI" id="CHEBI:30616"/>
    </ligand>
</feature>
<keyword evidence="9 16" id="KW-0547">Nucleotide-binding</keyword>
<evidence type="ECO:0000256" key="4">
    <source>
        <dbReference type="ARBA" id="ARBA00005225"/>
    </source>
</evidence>
<dbReference type="UniPathway" id="UPA00241">
    <property type="reaction ID" value="UER00352"/>
</dbReference>
<comment type="pathway">
    <text evidence="4 16">Cofactor biosynthesis; coenzyme A biosynthesis; CoA from (R)-pantothenate: step 1/5.</text>
</comment>
<evidence type="ECO:0000256" key="11">
    <source>
        <dbReference type="ARBA" id="ARBA00022840"/>
    </source>
</evidence>
<evidence type="ECO:0000256" key="6">
    <source>
        <dbReference type="ARBA" id="ARBA00012102"/>
    </source>
</evidence>
<dbReference type="NCBIfam" id="TIGR00671">
    <property type="entry name" value="baf"/>
    <property type="match status" value="1"/>
</dbReference>
<feature type="binding site" evidence="16">
    <location>
        <begin position="95"/>
        <end position="98"/>
    </location>
    <ligand>
        <name>substrate</name>
    </ligand>
</feature>
<evidence type="ECO:0000256" key="9">
    <source>
        <dbReference type="ARBA" id="ARBA00022741"/>
    </source>
</evidence>
<dbReference type="GO" id="GO:0004594">
    <property type="term" value="F:pantothenate kinase activity"/>
    <property type="evidence" value="ECO:0007669"/>
    <property type="project" value="UniProtKB-UniRule"/>
</dbReference>
<evidence type="ECO:0000313" key="18">
    <source>
        <dbReference type="Proteomes" id="UP000179242"/>
    </source>
</evidence>
<dbReference type="SUPFAM" id="SSF53067">
    <property type="entry name" value="Actin-like ATPase domain"/>
    <property type="match status" value="2"/>
</dbReference>
<evidence type="ECO:0000256" key="10">
    <source>
        <dbReference type="ARBA" id="ARBA00022777"/>
    </source>
</evidence>
<comment type="subcellular location">
    <subcellularLocation>
        <location evidence="3 16">Cytoplasm</location>
    </subcellularLocation>
</comment>
<dbReference type="InterPro" id="IPR043129">
    <property type="entry name" value="ATPase_NBD"/>
</dbReference>
<comment type="cofactor">
    <cofactor evidence="2">
        <name>K(+)</name>
        <dbReference type="ChEBI" id="CHEBI:29103"/>
    </cofactor>
</comment>
<evidence type="ECO:0000256" key="13">
    <source>
        <dbReference type="ARBA" id="ARBA00022993"/>
    </source>
</evidence>
<dbReference type="GO" id="GO:0005524">
    <property type="term" value="F:ATP binding"/>
    <property type="evidence" value="ECO:0007669"/>
    <property type="project" value="UniProtKB-UniRule"/>
</dbReference>
<evidence type="ECO:0000256" key="7">
    <source>
        <dbReference type="ARBA" id="ARBA00022490"/>
    </source>
</evidence>
<comment type="catalytic activity">
    <reaction evidence="1 16">
        <text>(R)-pantothenate + ATP = (R)-4'-phosphopantothenate + ADP + H(+)</text>
        <dbReference type="Rhea" id="RHEA:16373"/>
        <dbReference type="ChEBI" id="CHEBI:10986"/>
        <dbReference type="ChEBI" id="CHEBI:15378"/>
        <dbReference type="ChEBI" id="CHEBI:29032"/>
        <dbReference type="ChEBI" id="CHEBI:30616"/>
        <dbReference type="ChEBI" id="CHEBI:456216"/>
        <dbReference type="EC" id="2.7.1.33"/>
    </reaction>
</comment>
<evidence type="ECO:0000313" key="17">
    <source>
        <dbReference type="EMBL" id="OGC40178.1"/>
    </source>
</evidence>
<evidence type="ECO:0000256" key="5">
    <source>
        <dbReference type="ARBA" id="ARBA00011738"/>
    </source>
</evidence>
<comment type="function">
    <text evidence="16">Catalyzes the phosphorylation of pantothenate (Pan), the first step in CoA biosynthesis.</text>
</comment>
<comment type="similarity">
    <text evidence="14 16">Belongs to the type III pantothenate kinase family.</text>
</comment>
<keyword evidence="8 16" id="KW-0808">Transferase</keyword>
<dbReference type="GO" id="GO:0015937">
    <property type="term" value="P:coenzyme A biosynthetic process"/>
    <property type="evidence" value="ECO:0007669"/>
    <property type="project" value="UniProtKB-UniRule"/>
</dbReference>
<keyword evidence="16" id="KW-0479">Metal-binding</keyword>
<evidence type="ECO:0000256" key="16">
    <source>
        <dbReference type="HAMAP-Rule" id="MF_01274"/>
    </source>
</evidence>
<evidence type="ECO:0000256" key="1">
    <source>
        <dbReference type="ARBA" id="ARBA00001206"/>
    </source>
</evidence>
<reference evidence="17 18" key="1">
    <citation type="journal article" date="2016" name="Nat. Commun.">
        <title>Thousands of microbial genomes shed light on interconnected biogeochemical processes in an aquifer system.</title>
        <authorList>
            <person name="Anantharaman K."/>
            <person name="Brown C.T."/>
            <person name="Hug L.A."/>
            <person name="Sharon I."/>
            <person name="Castelle C.J."/>
            <person name="Probst A.J."/>
            <person name="Thomas B.C."/>
            <person name="Singh A."/>
            <person name="Wilkins M.J."/>
            <person name="Karaoz U."/>
            <person name="Brodie E.L."/>
            <person name="Williams K.H."/>
            <person name="Hubbard S.S."/>
            <person name="Banfield J.F."/>
        </authorList>
    </citation>
    <scope>NUCLEOTIDE SEQUENCE [LARGE SCALE GENOMIC DNA]</scope>
</reference>
<dbReference type="AlphaFoldDB" id="A0A1F4U5D6"/>
<evidence type="ECO:0000256" key="12">
    <source>
        <dbReference type="ARBA" id="ARBA00022958"/>
    </source>
</evidence>
<evidence type="ECO:0000256" key="2">
    <source>
        <dbReference type="ARBA" id="ARBA00001958"/>
    </source>
</evidence>
<organism evidence="17 18">
    <name type="scientific">candidate division WOR-1 bacterium RIFOXYC2_FULL_46_14</name>
    <dbReference type="NCBI Taxonomy" id="1802587"/>
    <lineage>
        <taxon>Bacteria</taxon>
        <taxon>Bacillati</taxon>
        <taxon>Saganbacteria</taxon>
    </lineage>
</organism>
<feature type="binding site" evidence="16">
    <location>
        <position position="117"/>
    </location>
    <ligand>
        <name>K(+)</name>
        <dbReference type="ChEBI" id="CHEBI:29103"/>
    </ligand>
</feature>
<comment type="subunit">
    <text evidence="5 16">Homodimer.</text>
</comment>
<comment type="caution">
    <text evidence="16">Lacks conserved residue(s) required for the propagation of feature annotation.</text>
</comment>
<dbReference type="EMBL" id="MEUJ01000004">
    <property type="protein sequence ID" value="OGC40178.1"/>
    <property type="molecule type" value="Genomic_DNA"/>
</dbReference>
<accession>A0A1F4U5D6</accession>
<evidence type="ECO:0000256" key="8">
    <source>
        <dbReference type="ARBA" id="ARBA00022679"/>
    </source>
</evidence>
<proteinExistence type="inferred from homology"/>
<dbReference type="GO" id="GO:0005737">
    <property type="term" value="C:cytoplasm"/>
    <property type="evidence" value="ECO:0007669"/>
    <property type="project" value="UniProtKB-SubCell"/>
</dbReference>
<sequence length="249" mass="26621">MLLAIDVGNSTTTFGLFEGVRDNSPHLNVGNIRQRWGVETKKLSHNLPNFSGDVIVSSVVPKADKIIKKRFPQAHFVTAKNIKGIKVKAKKSEVGADRVVNALAAYKLYGAPSIVVDFGTATTFDMISAKGEYLGGAISPGIGLAAKILHQATAKLPEVVLAPPKRLIGKNTREAILSGLVYGYVSLVEGMIARIKSETLNSKQIRNPKSKIQIIATGGFAGLIAKHAKVIDIVDQDITLKGLMLLKTG</sequence>
<dbReference type="PANTHER" id="PTHR34265">
    <property type="entry name" value="TYPE III PANTOTHENATE KINASE"/>
    <property type="match status" value="1"/>
</dbReference>
<dbReference type="PANTHER" id="PTHR34265:SF1">
    <property type="entry name" value="TYPE III PANTOTHENATE KINASE"/>
    <property type="match status" value="1"/>
</dbReference>
<evidence type="ECO:0000256" key="3">
    <source>
        <dbReference type="ARBA" id="ARBA00004496"/>
    </source>
</evidence>
<dbReference type="GO" id="GO:0046872">
    <property type="term" value="F:metal ion binding"/>
    <property type="evidence" value="ECO:0007669"/>
    <property type="project" value="UniProtKB-KW"/>
</dbReference>
<dbReference type="Proteomes" id="UP000179242">
    <property type="component" value="Unassembled WGS sequence"/>
</dbReference>
<protein>
    <recommendedName>
        <fullName evidence="15 16">Type III pantothenate kinase</fullName>
        <ecNumber evidence="6 16">2.7.1.33</ecNumber>
    </recommendedName>
    <alternativeName>
        <fullName evidence="16">PanK-III</fullName>
    </alternativeName>
    <alternativeName>
        <fullName evidence="16">Pantothenic acid kinase</fullName>
    </alternativeName>
</protein>
<evidence type="ECO:0000256" key="15">
    <source>
        <dbReference type="ARBA" id="ARBA00040883"/>
    </source>
</evidence>
<gene>
    <name evidence="16" type="primary">coaX</name>
    <name evidence="17" type="ORF">A2438_02705</name>
</gene>
<keyword evidence="10 16" id="KW-0418">Kinase</keyword>
<keyword evidence="13 16" id="KW-0173">Coenzyme A biosynthesis</keyword>
<evidence type="ECO:0000256" key="14">
    <source>
        <dbReference type="ARBA" id="ARBA00038036"/>
    </source>
</evidence>
<feature type="active site" description="Proton acceptor" evidence="16">
    <location>
        <position position="97"/>
    </location>
</feature>
<comment type="cofactor">
    <cofactor evidence="16">
        <name>NH4(+)</name>
        <dbReference type="ChEBI" id="CHEBI:28938"/>
    </cofactor>
    <cofactor evidence="16">
        <name>K(+)</name>
        <dbReference type="ChEBI" id="CHEBI:29103"/>
    </cofactor>
    <text evidence="16">A monovalent cation. Ammonium or potassium.</text>
</comment>